<dbReference type="GO" id="GO:1990002">
    <property type="term" value="F:methylglyoxal reductase (NADPH) (acetol producing) activity"/>
    <property type="evidence" value="ECO:0007669"/>
    <property type="project" value="TreeGrafter"/>
</dbReference>
<evidence type="ECO:0000313" key="4">
    <source>
        <dbReference type="EMBL" id="SQJ13217.1"/>
    </source>
</evidence>
<dbReference type="FunFam" id="3.40.50.1970:FF:000003">
    <property type="entry name" value="Alcohol dehydrogenase, iron-containing"/>
    <property type="match status" value="1"/>
</dbReference>
<dbReference type="PANTHER" id="PTHR43633">
    <property type="entry name" value="ALCOHOL DEHYDROGENASE YQHD"/>
    <property type="match status" value="1"/>
</dbReference>
<keyword evidence="1 4" id="KW-0560">Oxidoreductase</keyword>
<dbReference type="EC" id="1.1.1.-" evidence="4"/>
<dbReference type="Gene3D" id="3.40.50.1970">
    <property type="match status" value="1"/>
</dbReference>
<dbReference type="KEGG" id="ful:C4N20_04745"/>
<protein>
    <submittedName>
        <fullName evidence="4">NADH-dependent butanol dehydrogenase A</fullName>
        <ecNumber evidence="4">1.1.1.-</ecNumber>
    </submittedName>
</protein>
<dbReference type="Pfam" id="PF25137">
    <property type="entry name" value="ADH_Fe_C"/>
    <property type="match status" value="1"/>
</dbReference>
<dbReference type="GeneID" id="78454104"/>
<dbReference type="RefSeq" id="WP_005980360.1">
    <property type="nucleotide sequence ID" value="NZ_CABKNW010000005.1"/>
</dbReference>
<dbReference type="GO" id="GO:0008106">
    <property type="term" value="F:alcohol dehydrogenase (NADP+) activity"/>
    <property type="evidence" value="ECO:0007669"/>
    <property type="project" value="TreeGrafter"/>
</dbReference>
<dbReference type="InterPro" id="IPR056798">
    <property type="entry name" value="ADH_Fe_C"/>
</dbReference>
<evidence type="ECO:0000259" key="3">
    <source>
        <dbReference type="Pfam" id="PF25137"/>
    </source>
</evidence>
<dbReference type="PROSITE" id="PS00060">
    <property type="entry name" value="ADH_IRON_2"/>
    <property type="match status" value="1"/>
</dbReference>
<proteinExistence type="predicted"/>
<feature type="domain" description="Fe-containing alcohol dehydrogenase-like C-terminal" evidence="3">
    <location>
        <begin position="195"/>
        <end position="387"/>
    </location>
</feature>
<feature type="domain" description="Alcohol dehydrogenase iron-type/glycerol dehydrogenase GldA" evidence="2">
    <location>
        <begin position="10"/>
        <end position="179"/>
    </location>
</feature>
<dbReference type="EMBL" id="LS483487">
    <property type="protein sequence ID" value="SQJ13217.1"/>
    <property type="molecule type" value="Genomic_DNA"/>
</dbReference>
<organism evidence="4 5">
    <name type="scientific">Fusobacterium ulcerans</name>
    <dbReference type="NCBI Taxonomy" id="861"/>
    <lineage>
        <taxon>Bacteria</taxon>
        <taxon>Fusobacteriati</taxon>
        <taxon>Fusobacteriota</taxon>
        <taxon>Fusobacteriia</taxon>
        <taxon>Fusobacteriales</taxon>
        <taxon>Fusobacteriaceae</taxon>
        <taxon>Fusobacterium</taxon>
    </lineage>
</organism>
<dbReference type="GO" id="GO:0005829">
    <property type="term" value="C:cytosol"/>
    <property type="evidence" value="ECO:0007669"/>
    <property type="project" value="TreeGrafter"/>
</dbReference>
<dbReference type="Proteomes" id="UP000249008">
    <property type="component" value="Chromosome 1"/>
</dbReference>
<dbReference type="Gene3D" id="1.20.1090.10">
    <property type="entry name" value="Dehydroquinate synthase-like - alpha domain"/>
    <property type="match status" value="1"/>
</dbReference>
<gene>
    <name evidence="4" type="primary">bdhA_3</name>
    <name evidence="4" type="ORF">NCTC12112_02835</name>
</gene>
<dbReference type="InterPro" id="IPR044731">
    <property type="entry name" value="BDH-like"/>
</dbReference>
<name>A0AAX2JFB6_9FUSO</name>
<reference evidence="4 5" key="1">
    <citation type="submission" date="2018-06" db="EMBL/GenBank/DDBJ databases">
        <authorList>
            <consortium name="Pathogen Informatics"/>
            <person name="Doyle S."/>
        </authorList>
    </citation>
    <scope>NUCLEOTIDE SEQUENCE [LARGE SCALE GENOMIC DNA]</scope>
    <source>
        <strain evidence="4 5">NCTC12112</strain>
    </source>
</reference>
<dbReference type="SUPFAM" id="SSF56796">
    <property type="entry name" value="Dehydroquinate synthase-like"/>
    <property type="match status" value="1"/>
</dbReference>
<sequence length="389" mass="43202">MENFNFKSSTRLIFGKDTHEEAGKYVKAYSKKVLLHYEGDGSLIKKLGIYDKVVKSLEENGIEYVNFGGVVPNPRLSLVYEGIEICRKNNIDFILAVGGGSVIDSAKAISLGAVYEGDVWDFFTGKNEPVNSLNVGVVLTIPGSGSEMSESSIISDEKTSMKCVCDTEKNFPVFSILDPQVCFTIPSYLMGCGVTDIMSHLMERYFSRTADTQLSDALLEAAMRTVVEFGPKIMKEPKSYNNCAQIMWAATAAHNGMIAAGRAADWASHRIEHEISAIYDITHGAGMAIVFPAWMEYVKDEDIERFSDFAVKVFGIKEDEDKEKTALRGIIELKKFFKNLKMKTSLEEAGIGEENFEVMAEKALAGSETLGRFKKLRKEDIVNILKMSK</sequence>
<evidence type="ECO:0000313" key="5">
    <source>
        <dbReference type="Proteomes" id="UP000249008"/>
    </source>
</evidence>
<dbReference type="PANTHER" id="PTHR43633:SF1">
    <property type="entry name" value="ALCOHOL DEHYDROGENASE YQHD"/>
    <property type="match status" value="1"/>
</dbReference>
<dbReference type="GO" id="GO:0046872">
    <property type="term" value="F:metal ion binding"/>
    <property type="evidence" value="ECO:0007669"/>
    <property type="project" value="InterPro"/>
</dbReference>
<accession>A0AAX2JFB6</accession>
<dbReference type="Pfam" id="PF00465">
    <property type="entry name" value="Fe-ADH"/>
    <property type="match status" value="1"/>
</dbReference>
<evidence type="ECO:0000256" key="1">
    <source>
        <dbReference type="ARBA" id="ARBA00023002"/>
    </source>
</evidence>
<dbReference type="InterPro" id="IPR001670">
    <property type="entry name" value="ADH_Fe/GldA"/>
</dbReference>
<dbReference type="CDD" id="cd08187">
    <property type="entry name" value="BDH"/>
    <property type="match status" value="1"/>
</dbReference>
<dbReference type="InterPro" id="IPR018211">
    <property type="entry name" value="ADH_Fe_CS"/>
</dbReference>
<dbReference type="AlphaFoldDB" id="A0AAX2JFB6"/>
<evidence type="ECO:0000259" key="2">
    <source>
        <dbReference type="Pfam" id="PF00465"/>
    </source>
</evidence>
<dbReference type="GO" id="GO:1990362">
    <property type="term" value="F:butanol dehydrogenase (NAD+) activity"/>
    <property type="evidence" value="ECO:0007669"/>
    <property type="project" value="InterPro"/>
</dbReference>